<dbReference type="InterPro" id="IPR009012">
    <property type="entry name" value="GrpE_head"/>
</dbReference>
<keyword evidence="2 3" id="KW-0143">Chaperone</keyword>
<comment type="subcellular location">
    <subcellularLocation>
        <location evidence="3">Cytoplasm</location>
    </subcellularLocation>
</comment>
<comment type="subunit">
    <text evidence="3">Homodimer.</text>
</comment>
<keyword evidence="3" id="KW-0346">Stress response</keyword>
<evidence type="ECO:0000313" key="6">
    <source>
        <dbReference type="EMBL" id="SHF48353.1"/>
    </source>
</evidence>
<dbReference type="PRINTS" id="PR00773">
    <property type="entry name" value="GRPEPROTEIN"/>
</dbReference>
<accession>A0A1M5C0R8</accession>
<dbReference type="Pfam" id="PF01025">
    <property type="entry name" value="GrpE"/>
    <property type="match status" value="1"/>
</dbReference>
<dbReference type="Gene3D" id="3.90.20.20">
    <property type="match status" value="1"/>
</dbReference>
<feature type="compositionally biased region" description="Acidic residues" evidence="5">
    <location>
        <begin position="38"/>
        <end position="50"/>
    </location>
</feature>
<dbReference type="RefSeq" id="WP_072875965.1">
    <property type="nucleotide sequence ID" value="NZ_FQVT01000001.1"/>
</dbReference>
<dbReference type="Gene3D" id="2.30.22.10">
    <property type="entry name" value="Head domain of nucleotide exchange factor GrpE"/>
    <property type="match status" value="1"/>
</dbReference>
<dbReference type="SUPFAM" id="SSF51064">
    <property type="entry name" value="Head domain of nucleotide exchange factor GrpE"/>
    <property type="match status" value="1"/>
</dbReference>
<keyword evidence="3" id="KW-0963">Cytoplasm</keyword>
<organism evidence="6 7">
    <name type="scientific">Salegentibacter echinorum</name>
    <dbReference type="NCBI Taxonomy" id="1073325"/>
    <lineage>
        <taxon>Bacteria</taxon>
        <taxon>Pseudomonadati</taxon>
        <taxon>Bacteroidota</taxon>
        <taxon>Flavobacteriia</taxon>
        <taxon>Flavobacteriales</taxon>
        <taxon>Flavobacteriaceae</taxon>
        <taxon>Salegentibacter</taxon>
    </lineage>
</organism>
<dbReference type="AlphaFoldDB" id="A0A1M5C0R8"/>
<evidence type="ECO:0000256" key="3">
    <source>
        <dbReference type="HAMAP-Rule" id="MF_01151"/>
    </source>
</evidence>
<dbReference type="HAMAP" id="MF_01151">
    <property type="entry name" value="GrpE"/>
    <property type="match status" value="1"/>
</dbReference>
<gene>
    <name evidence="3" type="primary">grpE</name>
    <name evidence="6" type="ORF">SAMN05444483_101283</name>
</gene>
<comment type="similarity">
    <text evidence="1 3 4">Belongs to the GrpE family.</text>
</comment>
<evidence type="ECO:0000256" key="4">
    <source>
        <dbReference type="RuleBase" id="RU004478"/>
    </source>
</evidence>
<evidence type="ECO:0000256" key="1">
    <source>
        <dbReference type="ARBA" id="ARBA00009054"/>
    </source>
</evidence>
<dbReference type="InterPro" id="IPR013805">
    <property type="entry name" value="GrpE_CC"/>
</dbReference>
<dbReference type="GO" id="GO:0042803">
    <property type="term" value="F:protein homodimerization activity"/>
    <property type="evidence" value="ECO:0007669"/>
    <property type="project" value="InterPro"/>
</dbReference>
<dbReference type="OrthoDB" id="9812586at2"/>
<dbReference type="STRING" id="1073325.SAMN05444483_101283"/>
<evidence type="ECO:0000256" key="5">
    <source>
        <dbReference type="SAM" id="MobiDB-lite"/>
    </source>
</evidence>
<dbReference type="GO" id="GO:0051082">
    <property type="term" value="F:unfolded protein binding"/>
    <property type="evidence" value="ECO:0007669"/>
    <property type="project" value="TreeGrafter"/>
</dbReference>
<dbReference type="SUPFAM" id="SSF58014">
    <property type="entry name" value="Coiled-coil domain of nucleotide exchange factor GrpE"/>
    <property type="match status" value="1"/>
</dbReference>
<comment type="function">
    <text evidence="3">Participates actively in the response to hyperosmotic and heat shock by preventing the aggregation of stress-denatured proteins, in association with DnaK and GrpE. It is the nucleotide exchange factor for DnaK and may function as a thermosensor. Unfolded proteins bind initially to DnaJ; upon interaction with the DnaJ-bound protein, DnaK hydrolyzes its bound ATP, resulting in the formation of a stable complex. GrpE releases ADP from DnaK; ATP binding to DnaK triggers the release of the substrate protein, thus completing the reaction cycle. Several rounds of ATP-dependent interactions between DnaJ, DnaK and GrpE are required for fully efficient folding.</text>
</comment>
<feature type="region of interest" description="Disordered" evidence="5">
    <location>
        <begin position="1"/>
        <end position="54"/>
    </location>
</feature>
<reference evidence="7" key="1">
    <citation type="submission" date="2016-11" db="EMBL/GenBank/DDBJ databases">
        <authorList>
            <person name="Varghese N."/>
            <person name="Submissions S."/>
        </authorList>
    </citation>
    <scope>NUCLEOTIDE SEQUENCE [LARGE SCALE GENOMIC DNA]</scope>
    <source>
        <strain evidence="7">DSM 24579</strain>
    </source>
</reference>
<dbReference type="EMBL" id="FQVT01000001">
    <property type="protein sequence ID" value="SHF48353.1"/>
    <property type="molecule type" value="Genomic_DNA"/>
</dbReference>
<name>A0A1M5C0R8_SALEC</name>
<dbReference type="InterPro" id="IPR000740">
    <property type="entry name" value="GrpE"/>
</dbReference>
<evidence type="ECO:0000256" key="2">
    <source>
        <dbReference type="ARBA" id="ARBA00023186"/>
    </source>
</evidence>
<keyword evidence="7" id="KW-1185">Reference proteome</keyword>
<dbReference type="GO" id="GO:0005737">
    <property type="term" value="C:cytoplasm"/>
    <property type="evidence" value="ECO:0007669"/>
    <property type="project" value="UniProtKB-SubCell"/>
</dbReference>
<dbReference type="PANTHER" id="PTHR21237:SF23">
    <property type="entry name" value="GRPE PROTEIN HOMOLOG, MITOCHONDRIAL"/>
    <property type="match status" value="1"/>
</dbReference>
<evidence type="ECO:0000313" key="7">
    <source>
        <dbReference type="Proteomes" id="UP000183945"/>
    </source>
</evidence>
<dbReference type="GO" id="GO:0006457">
    <property type="term" value="P:protein folding"/>
    <property type="evidence" value="ECO:0007669"/>
    <property type="project" value="InterPro"/>
</dbReference>
<dbReference type="PANTHER" id="PTHR21237">
    <property type="entry name" value="GRPE PROTEIN"/>
    <property type="match status" value="1"/>
</dbReference>
<proteinExistence type="inferred from homology"/>
<dbReference type="Proteomes" id="UP000183945">
    <property type="component" value="Unassembled WGS sequence"/>
</dbReference>
<dbReference type="GO" id="GO:0000774">
    <property type="term" value="F:adenyl-nucleotide exchange factor activity"/>
    <property type="evidence" value="ECO:0007669"/>
    <property type="project" value="InterPro"/>
</dbReference>
<sequence length="197" mass="22718">MSKDKNNIPEEEQNQSVKNQVEDTIDEAIDEVERAKEEEGETPEDAEFTEEEKLKEDLGKEKDKFLRLFAEFENYKRRTSKERLDLFKTANQEVMTAMLPVLDDFERALKEMKKSGQKDLVKGVELIHNKLRETLNSKGLEAMKVKEGDTFDSELHEAITQVPAPKDKLKGKIVDVVETGYKLGERIIRYPKVVTGK</sequence>
<dbReference type="CDD" id="cd00446">
    <property type="entry name" value="GrpE"/>
    <property type="match status" value="1"/>
</dbReference>
<protein>
    <recommendedName>
        <fullName evidence="3">Protein GrpE</fullName>
    </recommendedName>
    <alternativeName>
        <fullName evidence="3">HSP-70 cofactor</fullName>
    </alternativeName>
</protein>
<dbReference type="GO" id="GO:0051087">
    <property type="term" value="F:protein-folding chaperone binding"/>
    <property type="evidence" value="ECO:0007669"/>
    <property type="project" value="InterPro"/>
</dbReference>